<dbReference type="Proteomes" id="UP001285354">
    <property type="component" value="Unassembled WGS sequence"/>
</dbReference>
<keyword evidence="7" id="KW-1185">Reference proteome</keyword>
<proteinExistence type="predicted"/>
<dbReference type="GO" id="GO:0006338">
    <property type="term" value="P:chromatin remodeling"/>
    <property type="evidence" value="ECO:0007669"/>
    <property type="project" value="InterPro"/>
</dbReference>
<dbReference type="AlphaFoldDB" id="A0AAD9SZV6"/>
<evidence type="ECO:0000313" key="6">
    <source>
        <dbReference type="EMBL" id="KAK2626651.1"/>
    </source>
</evidence>
<keyword evidence="3" id="KW-0862">Zinc</keyword>
<dbReference type="CDD" id="cd21437">
    <property type="entry name" value="zf-HIT_ZNHIT1_like"/>
    <property type="match status" value="1"/>
</dbReference>
<dbReference type="PANTHER" id="PTHR13093">
    <property type="entry name" value="ZINC FINGER HIT DOMAIN CONTAINING PROTEIN 1"/>
    <property type="match status" value="1"/>
</dbReference>
<evidence type="ECO:0000256" key="2">
    <source>
        <dbReference type="ARBA" id="ARBA00022771"/>
    </source>
</evidence>
<evidence type="ECO:0000256" key="1">
    <source>
        <dbReference type="ARBA" id="ARBA00022723"/>
    </source>
</evidence>
<sequence length="299" mass="32318">MINFGVREVADSKSSAPGWVLVPDTGINASVASLQPTSRKRARTQHIASSHETTARQDAKVVRELAALDRENYRDVSIPVPIRHRDNAGRVSHGKVTSAVRKILQSQKTFANYLSDFEALAQNSSGLPTVVAPSSTPAPSTSNPHLTSRGTRSHKKKDPSAVSMPTPLRRVSSVTTSTPSAIKSEPSTGDAPLSNAPLLSQGSSALPRPHPGDADALLMSRLPVIPSQAEIEKLLAAPPLTYNEARGPWVEEDMRKPVRQFCEICGYWGRVKCMRCGSKVCALECLTQHHIDCLTRYGA</sequence>
<comment type="caution">
    <text evidence="6">The sequence shown here is derived from an EMBL/GenBank/DDBJ whole genome shotgun (WGS) entry which is preliminary data.</text>
</comment>
<evidence type="ECO:0000259" key="5">
    <source>
        <dbReference type="Pfam" id="PF04438"/>
    </source>
</evidence>
<accession>A0AAD9SZV6</accession>
<feature type="compositionally biased region" description="Low complexity" evidence="4">
    <location>
        <begin position="128"/>
        <end position="142"/>
    </location>
</feature>
<evidence type="ECO:0000313" key="7">
    <source>
        <dbReference type="Proteomes" id="UP001285354"/>
    </source>
</evidence>
<feature type="domain" description="HIT-type" evidence="5">
    <location>
        <begin position="259"/>
        <end position="286"/>
    </location>
</feature>
<dbReference type="GO" id="GO:0008270">
    <property type="term" value="F:zinc ion binding"/>
    <property type="evidence" value="ECO:0007669"/>
    <property type="project" value="UniProtKB-KW"/>
</dbReference>
<dbReference type="GO" id="GO:0005634">
    <property type="term" value="C:nucleus"/>
    <property type="evidence" value="ECO:0007669"/>
    <property type="project" value="UniProtKB-ARBA"/>
</dbReference>
<gene>
    <name evidence="6" type="ORF">QTJ16_003826</name>
</gene>
<keyword evidence="2" id="KW-0863">Zinc-finger</keyword>
<protein>
    <recommendedName>
        <fullName evidence="5">HIT-type domain-containing protein</fullName>
    </recommendedName>
</protein>
<organism evidence="6 7">
    <name type="scientific">Diplocarpon rosae</name>
    <dbReference type="NCBI Taxonomy" id="946125"/>
    <lineage>
        <taxon>Eukaryota</taxon>
        <taxon>Fungi</taxon>
        <taxon>Dikarya</taxon>
        <taxon>Ascomycota</taxon>
        <taxon>Pezizomycotina</taxon>
        <taxon>Leotiomycetes</taxon>
        <taxon>Helotiales</taxon>
        <taxon>Drepanopezizaceae</taxon>
        <taxon>Diplocarpon</taxon>
    </lineage>
</organism>
<evidence type="ECO:0000256" key="3">
    <source>
        <dbReference type="ARBA" id="ARBA00022833"/>
    </source>
</evidence>
<feature type="region of interest" description="Disordered" evidence="4">
    <location>
        <begin position="127"/>
        <end position="214"/>
    </location>
</feature>
<feature type="compositionally biased region" description="Low complexity" evidence="4">
    <location>
        <begin position="166"/>
        <end position="180"/>
    </location>
</feature>
<keyword evidence="1" id="KW-0479">Metal-binding</keyword>
<dbReference type="EMBL" id="JAUBYV010000005">
    <property type="protein sequence ID" value="KAK2626651.1"/>
    <property type="molecule type" value="Genomic_DNA"/>
</dbReference>
<name>A0AAD9SZV6_9HELO</name>
<reference evidence="6" key="1">
    <citation type="submission" date="2023-06" db="EMBL/GenBank/DDBJ databases">
        <title>Draft genome of Marssonina rosae.</title>
        <authorList>
            <person name="Cheng Q."/>
        </authorList>
    </citation>
    <scope>NUCLEOTIDE SEQUENCE</scope>
    <source>
        <strain evidence="6">R4</strain>
    </source>
</reference>
<dbReference type="InterPro" id="IPR039723">
    <property type="entry name" value="Vps71/ZNHIT1"/>
</dbReference>
<dbReference type="InterPro" id="IPR007529">
    <property type="entry name" value="Znf_HIT"/>
</dbReference>
<dbReference type="Pfam" id="PF04438">
    <property type="entry name" value="zf-HIT"/>
    <property type="match status" value="1"/>
</dbReference>
<evidence type="ECO:0000256" key="4">
    <source>
        <dbReference type="SAM" id="MobiDB-lite"/>
    </source>
</evidence>